<dbReference type="GO" id="GO:0016607">
    <property type="term" value="C:nuclear speck"/>
    <property type="evidence" value="ECO:0007669"/>
    <property type="project" value="Ensembl"/>
</dbReference>
<feature type="binding site" evidence="1">
    <location>
        <position position="291"/>
    </location>
    <ligand>
        <name>ATP</name>
        <dbReference type="ChEBI" id="CHEBI:30616"/>
    </ligand>
</feature>
<dbReference type="CDD" id="cd04416">
    <property type="entry name" value="NDPk_TX"/>
    <property type="match status" value="2"/>
</dbReference>
<name>A0A663DN23_AQUCH</name>
<reference evidence="3" key="1">
    <citation type="submission" date="2025-08" db="UniProtKB">
        <authorList>
            <consortium name="Ensembl"/>
        </authorList>
    </citation>
    <scope>IDENTIFICATION</scope>
</reference>
<dbReference type="SUPFAM" id="SSF54919">
    <property type="entry name" value="Nucleoside diphosphate kinase, NDK"/>
    <property type="match status" value="2"/>
</dbReference>
<dbReference type="PANTHER" id="PTHR46135:SF3">
    <property type="entry name" value="NME_NM23 FAMILY MEMBER 8"/>
    <property type="match status" value="1"/>
</dbReference>
<feature type="binding site" evidence="1">
    <location>
        <position position="338"/>
    </location>
    <ligand>
        <name>ATP</name>
        <dbReference type="ChEBI" id="CHEBI:30616"/>
    </ligand>
</feature>
<evidence type="ECO:0000313" key="4">
    <source>
        <dbReference type="Proteomes" id="UP000472275"/>
    </source>
</evidence>
<dbReference type="GO" id="GO:0060271">
    <property type="term" value="P:cilium assembly"/>
    <property type="evidence" value="ECO:0007669"/>
    <property type="project" value="Ensembl"/>
</dbReference>
<dbReference type="InterPro" id="IPR051766">
    <property type="entry name" value="TXND_domain-containing"/>
</dbReference>
<dbReference type="AlphaFoldDB" id="A0A663DN23"/>
<dbReference type="GO" id="GO:0097228">
    <property type="term" value="C:sperm principal piece"/>
    <property type="evidence" value="ECO:0007669"/>
    <property type="project" value="Ensembl"/>
</dbReference>
<dbReference type="Gene3D" id="3.40.30.10">
    <property type="entry name" value="Glutaredoxin"/>
    <property type="match status" value="1"/>
</dbReference>
<dbReference type="Gene3D" id="3.30.70.141">
    <property type="entry name" value="Nucleoside diphosphate kinase-like domain"/>
    <property type="match status" value="2"/>
</dbReference>
<dbReference type="GO" id="GO:0008017">
    <property type="term" value="F:microtubule binding"/>
    <property type="evidence" value="ECO:0007669"/>
    <property type="project" value="Ensembl"/>
</dbReference>
<dbReference type="GO" id="GO:0030317">
    <property type="term" value="P:flagellated sperm motility"/>
    <property type="evidence" value="ECO:0007669"/>
    <property type="project" value="Ensembl"/>
</dbReference>
<dbReference type="GO" id="GO:0034614">
    <property type="term" value="P:cellular response to reactive oxygen species"/>
    <property type="evidence" value="ECO:0007669"/>
    <property type="project" value="Ensembl"/>
</dbReference>
<dbReference type="GO" id="GO:0008296">
    <property type="term" value="F:3'-5'-DNA exonuclease activity"/>
    <property type="evidence" value="ECO:0007669"/>
    <property type="project" value="Ensembl"/>
</dbReference>
<dbReference type="Ensembl" id="ENSACCT00020001324.1">
    <property type="protein sequence ID" value="ENSACCP00020001280.1"/>
    <property type="gene ID" value="ENSACCG00020000909.1"/>
</dbReference>
<dbReference type="GO" id="GO:0097598">
    <property type="term" value="C:sperm cytoplasmic droplet"/>
    <property type="evidence" value="ECO:0007669"/>
    <property type="project" value="Ensembl"/>
</dbReference>
<comment type="caution">
    <text evidence="1">Lacks conserved residue(s) required for the propagation of feature annotation.</text>
</comment>
<dbReference type="GO" id="GO:0005829">
    <property type="term" value="C:cytosol"/>
    <property type="evidence" value="ECO:0007669"/>
    <property type="project" value="Ensembl"/>
</dbReference>
<feature type="domain" description="Nucleoside diphosphate kinase-like" evidence="2">
    <location>
        <begin position="283"/>
        <end position="419"/>
    </location>
</feature>
<protein>
    <submittedName>
        <fullName evidence="3">NME/NM23 family member 8</fullName>
    </submittedName>
</protein>
<feature type="domain" description="Nucleoside diphosphate kinase-like" evidence="2">
    <location>
        <begin position="146"/>
        <end position="282"/>
    </location>
</feature>
<dbReference type="SMART" id="SM00562">
    <property type="entry name" value="NDK"/>
    <property type="match status" value="2"/>
</dbReference>
<dbReference type="SUPFAM" id="SSF52833">
    <property type="entry name" value="Thioredoxin-like"/>
    <property type="match status" value="1"/>
</dbReference>
<feature type="active site" description="Pros-phosphohistidine intermediate" evidence="1">
    <location>
        <position position="265"/>
    </location>
</feature>
<feature type="binding site" evidence="1">
    <location>
        <position position="386"/>
    </location>
    <ligand>
        <name>ATP</name>
        <dbReference type="ChEBI" id="CHEBI:30616"/>
    </ligand>
</feature>
<organism evidence="3 4">
    <name type="scientific">Aquila chrysaetos chrysaetos</name>
    <dbReference type="NCBI Taxonomy" id="223781"/>
    <lineage>
        <taxon>Eukaryota</taxon>
        <taxon>Metazoa</taxon>
        <taxon>Chordata</taxon>
        <taxon>Craniata</taxon>
        <taxon>Vertebrata</taxon>
        <taxon>Euteleostomi</taxon>
        <taxon>Archelosauria</taxon>
        <taxon>Archosauria</taxon>
        <taxon>Dinosauria</taxon>
        <taxon>Saurischia</taxon>
        <taxon>Theropoda</taxon>
        <taxon>Coelurosauria</taxon>
        <taxon>Aves</taxon>
        <taxon>Neognathae</taxon>
        <taxon>Neoaves</taxon>
        <taxon>Telluraves</taxon>
        <taxon>Accipitrimorphae</taxon>
        <taxon>Accipitriformes</taxon>
        <taxon>Accipitridae</taxon>
        <taxon>Accipitrinae</taxon>
        <taxon>Aquila</taxon>
    </lineage>
</organism>
<dbReference type="GeneTree" id="ENSGT00940000161182"/>
<evidence type="ECO:0000313" key="3">
    <source>
        <dbReference type="Ensembl" id="ENSACCP00020001280.1"/>
    </source>
</evidence>
<dbReference type="Pfam" id="PF00334">
    <property type="entry name" value="NDK"/>
    <property type="match status" value="1"/>
</dbReference>
<dbReference type="PANTHER" id="PTHR46135">
    <property type="entry name" value="NME/NM23 FAMILY MEMBER 8"/>
    <property type="match status" value="1"/>
</dbReference>
<proteinExistence type="inferred from homology"/>
<feature type="binding site" evidence="1">
    <location>
        <position position="372"/>
    </location>
    <ligand>
        <name>ATP</name>
        <dbReference type="ChEBI" id="CHEBI:30616"/>
    </ligand>
</feature>
<dbReference type="GO" id="GO:0006308">
    <property type="term" value="P:DNA catabolic process"/>
    <property type="evidence" value="ECO:0007669"/>
    <property type="project" value="Ensembl"/>
</dbReference>
<accession>A0A663DN23</accession>
<feature type="active site" description="Pros-phosphohistidine intermediate" evidence="1">
    <location>
        <position position="399"/>
    </location>
</feature>
<dbReference type="InterPro" id="IPR036850">
    <property type="entry name" value="NDK-like_dom_sf"/>
</dbReference>
<dbReference type="InterPro" id="IPR034907">
    <property type="entry name" value="NDK-like_dom"/>
</dbReference>
<keyword evidence="4" id="KW-1185">Reference proteome</keyword>
<dbReference type="GO" id="GO:0097225">
    <property type="term" value="C:sperm midpiece"/>
    <property type="evidence" value="ECO:0007669"/>
    <property type="project" value="Ensembl"/>
</dbReference>
<dbReference type="InterPro" id="IPR013766">
    <property type="entry name" value="Thioredoxin_domain"/>
</dbReference>
<dbReference type="PROSITE" id="PS00194">
    <property type="entry name" value="THIOREDOXIN_1"/>
    <property type="match status" value="1"/>
</dbReference>
<evidence type="ECO:0000256" key="1">
    <source>
        <dbReference type="PROSITE-ProRule" id="PRU00706"/>
    </source>
</evidence>
<dbReference type="InterPro" id="IPR017937">
    <property type="entry name" value="Thioredoxin_CS"/>
</dbReference>
<dbReference type="Proteomes" id="UP000472275">
    <property type="component" value="Chromosome 3"/>
</dbReference>
<dbReference type="Pfam" id="PF00085">
    <property type="entry name" value="Thioredoxin"/>
    <property type="match status" value="1"/>
</dbReference>
<evidence type="ECO:0000259" key="2">
    <source>
        <dbReference type="SMART" id="SM00562"/>
    </source>
</evidence>
<dbReference type="InterPro" id="IPR036249">
    <property type="entry name" value="Thioredoxin-like_sf"/>
</dbReference>
<sequence length="421" mass="48209">MYVFCYEYKLSTSQLFVIPNYYILVIDVYQAWCGPCKAVVNLFRKLKNEFGEDDVLHFGVAEADSIPTLQPFRNKCEPVFLFCVNGKIITIVRGVNAPLISKKITELVQEEREIAAGQKEHSVEDASRQLAFFFPNFGIKRTDQKVEKTLALIRPSLLKERRRKYSVLQRIKDDGFKIAMQKEIILSEEQTREFYKEHENQDYFPVLLEQMTSGPTLILALTRENAVAHWRDLLGPKTVEEAMKENPNSLRAKYAVNNIPIDQLHGSSTPDDAQKELQFFFPQEHTLALIKPAAAKKHKDDIMQKVKEAGFTISKIKEEALTREMATQFYRDHKGKPFFEHLVTYMTEGPSVVMILTKENAVEEWRQLMGPTDPEVAKATSPESIRAQFAQDILSNAVHGSSNREHALKSIECVFGEIDTD</sequence>
<feature type="binding site" evidence="1">
    <location>
        <position position="366"/>
    </location>
    <ligand>
        <name>ATP</name>
        <dbReference type="ChEBI" id="CHEBI:30616"/>
    </ligand>
</feature>
<dbReference type="InParanoid" id="A0A663DN23"/>
<feature type="binding site" evidence="1">
    <location>
        <position position="396"/>
    </location>
    <ligand>
        <name>ATP</name>
        <dbReference type="ChEBI" id="CHEBI:30616"/>
    </ligand>
</feature>
<dbReference type="PROSITE" id="PS51374">
    <property type="entry name" value="NDPK_LIKE"/>
    <property type="match status" value="2"/>
</dbReference>
<reference evidence="3" key="2">
    <citation type="submission" date="2025-09" db="UniProtKB">
        <authorList>
            <consortium name="Ensembl"/>
        </authorList>
    </citation>
    <scope>IDENTIFICATION</scope>
</reference>
<dbReference type="GO" id="GO:0036157">
    <property type="term" value="C:outer dynein arm"/>
    <property type="evidence" value="ECO:0007669"/>
    <property type="project" value="Ensembl"/>
</dbReference>
<comment type="similarity">
    <text evidence="1">Belongs to the NDK family.</text>
</comment>